<dbReference type="RefSeq" id="WP_132207319.1">
    <property type="nucleotide sequence ID" value="NZ_SLWN01000001.1"/>
</dbReference>
<proteinExistence type="predicted"/>
<dbReference type="AlphaFoldDB" id="A0A4R2HVW9"/>
<feature type="compositionally biased region" description="Polar residues" evidence="1">
    <location>
        <begin position="167"/>
        <end position="178"/>
    </location>
</feature>
<sequence>MSSRSGYELLLTDKFVDDLQRLAADARRDSGKVFLRQQVLRQIEQLSSGSTDGHHALGYEAGKGDLRDCVVGYVQSDPEQKADYRLVFREIGPGAPGELPRRELLAIKPRHGSNNIYAHVCARLNRHPADRQPGLDRFGDRPADSGGSKASRQAELDTKRAIAHAWTGQQPLVSSRPLTLSAGRPRSYAEASGRPRAGPRTSSGPPRPINARPGPTGWPTRHTQSRA</sequence>
<evidence type="ECO:0000313" key="2">
    <source>
        <dbReference type="EMBL" id="TCO35663.1"/>
    </source>
</evidence>
<dbReference type="EMBL" id="SLWN01000001">
    <property type="protein sequence ID" value="TCO35663.1"/>
    <property type="molecule type" value="Genomic_DNA"/>
</dbReference>
<accession>A0A4R2HVW9</accession>
<evidence type="ECO:0000256" key="1">
    <source>
        <dbReference type="SAM" id="MobiDB-lite"/>
    </source>
</evidence>
<gene>
    <name evidence="2" type="ORF">EV652_101548</name>
</gene>
<dbReference type="Proteomes" id="UP000294508">
    <property type="component" value="Unassembled WGS sequence"/>
</dbReference>
<comment type="caution">
    <text evidence="2">The sequence shown here is derived from an EMBL/GenBank/DDBJ whole genome shotgun (WGS) entry which is preliminary data.</text>
</comment>
<name>A0A4R2HVW9_9ACTN</name>
<feature type="compositionally biased region" description="Basic and acidic residues" evidence="1">
    <location>
        <begin position="128"/>
        <end position="143"/>
    </location>
</feature>
<organism evidence="2 3">
    <name type="scientific">Kribbella steppae</name>
    <dbReference type="NCBI Taxonomy" id="2512223"/>
    <lineage>
        <taxon>Bacteria</taxon>
        <taxon>Bacillati</taxon>
        <taxon>Actinomycetota</taxon>
        <taxon>Actinomycetes</taxon>
        <taxon>Propionibacteriales</taxon>
        <taxon>Kribbellaceae</taxon>
        <taxon>Kribbella</taxon>
    </lineage>
</organism>
<evidence type="ECO:0000313" key="3">
    <source>
        <dbReference type="Proteomes" id="UP000294508"/>
    </source>
</evidence>
<reference evidence="2 3" key="1">
    <citation type="journal article" date="2015" name="Stand. Genomic Sci.">
        <title>Genomic Encyclopedia of Bacterial and Archaeal Type Strains, Phase III: the genomes of soil and plant-associated and newly described type strains.</title>
        <authorList>
            <person name="Whitman W.B."/>
            <person name="Woyke T."/>
            <person name="Klenk H.P."/>
            <person name="Zhou Y."/>
            <person name="Lilburn T.G."/>
            <person name="Beck B.J."/>
            <person name="De Vos P."/>
            <person name="Vandamme P."/>
            <person name="Eisen J.A."/>
            <person name="Garrity G."/>
            <person name="Hugenholtz P."/>
            <person name="Kyrpides N.C."/>
        </authorList>
    </citation>
    <scope>NUCLEOTIDE SEQUENCE [LARGE SCALE GENOMIC DNA]</scope>
    <source>
        <strain evidence="2 3">VKM Ac-2572</strain>
    </source>
</reference>
<feature type="region of interest" description="Disordered" evidence="1">
    <location>
        <begin position="128"/>
        <end position="227"/>
    </location>
</feature>
<keyword evidence="3" id="KW-1185">Reference proteome</keyword>
<protein>
    <submittedName>
        <fullName evidence="2">Uncharacterized protein</fullName>
    </submittedName>
</protein>
<dbReference type="OrthoDB" id="3818650at2"/>